<feature type="compositionally biased region" description="Basic and acidic residues" evidence="1">
    <location>
        <begin position="15"/>
        <end position="25"/>
    </location>
</feature>
<accession>A0A7Z0MP92</accession>
<evidence type="ECO:0000313" key="3">
    <source>
        <dbReference type="Proteomes" id="UP000537890"/>
    </source>
</evidence>
<protein>
    <recommendedName>
        <fullName evidence="4">Tetratricopeptide repeat protein</fullName>
    </recommendedName>
</protein>
<evidence type="ECO:0000313" key="2">
    <source>
        <dbReference type="EMBL" id="NYT47356.1"/>
    </source>
</evidence>
<evidence type="ECO:0008006" key="4">
    <source>
        <dbReference type="Google" id="ProtNLM"/>
    </source>
</evidence>
<sequence length="141" mass="16417">MPLAWAGMPKTSFRKNSDSPHDPRLTGEASEVYRRAGRYYKSLTLTTRVRDLKVKLKQRLAIYLALKRYEQAANMKKSLYRSGLLEDENIRYALAYAYFSSGQFDAASRQIDFLKEVELFKKGVELRRMMANCSDEPWQCT</sequence>
<comment type="caution">
    <text evidence="2">The sequence shown here is derived from an EMBL/GenBank/DDBJ whole genome shotgun (WGS) entry which is preliminary data.</text>
</comment>
<organism evidence="2 3">
    <name type="scientific">Candidatus Methanofishera endochildressiae</name>
    <dbReference type="NCBI Taxonomy" id="2738884"/>
    <lineage>
        <taxon>Bacteria</taxon>
        <taxon>Pseudomonadati</taxon>
        <taxon>Pseudomonadota</taxon>
        <taxon>Gammaproteobacteria</taxon>
        <taxon>Candidatus Methanofishera</taxon>
    </lineage>
</organism>
<dbReference type="SUPFAM" id="SSF48452">
    <property type="entry name" value="TPR-like"/>
    <property type="match status" value="1"/>
</dbReference>
<evidence type="ECO:0000256" key="1">
    <source>
        <dbReference type="SAM" id="MobiDB-lite"/>
    </source>
</evidence>
<name>A0A7Z0MP92_9GAMM</name>
<proteinExistence type="predicted"/>
<dbReference type="InterPro" id="IPR011990">
    <property type="entry name" value="TPR-like_helical_dom_sf"/>
</dbReference>
<reference evidence="2 3" key="1">
    <citation type="submission" date="2020-05" db="EMBL/GenBank/DDBJ databases">
        <title>Horizontal transmission and recombination maintain forever young bacterial symbiont genomes.</title>
        <authorList>
            <person name="Russell S.L."/>
            <person name="Pepper-Tunick E."/>
            <person name="Svedberg J."/>
            <person name="Byrne A."/>
            <person name="Ruelas Castillo J."/>
            <person name="Vollmers C."/>
            <person name="Beinart R.A."/>
            <person name="Corbett-Detig R."/>
        </authorList>
    </citation>
    <scope>NUCLEOTIDE SEQUENCE [LARGE SCALE GENOMIC DNA]</scope>
    <source>
        <strain evidence="2">4727-3</strain>
    </source>
</reference>
<gene>
    <name evidence="2" type="ORF">H0A75_07060</name>
</gene>
<feature type="region of interest" description="Disordered" evidence="1">
    <location>
        <begin position="1"/>
        <end position="26"/>
    </location>
</feature>
<dbReference type="Proteomes" id="UP000537890">
    <property type="component" value="Unassembled WGS sequence"/>
</dbReference>
<dbReference type="AlphaFoldDB" id="A0A7Z0MP92"/>
<dbReference type="EMBL" id="JACCHS010000136">
    <property type="protein sequence ID" value="NYT47356.1"/>
    <property type="molecule type" value="Genomic_DNA"/>
</dbReference>